<dbReference type="CDD" id="cd16454">
    <property type="entry name" value="RING-H2_PA-TM-RING"/>
    <property type="match status" value="1"/>
</dbReference>
<name>A0A2X0L0R3_9BASI</name>
<dbReference type="AlphaFoldDB" id="A0A2X0L0R3"/>
<dbReference type="STRING" id="289078.A0A2X0L0R3"/>
<evidence type="ECO:0000256" key="3">
    <source>
        <dbReference type="ARBA" id="ARBA00022833"/>
    </source>
</evidence>
<feature type="compositionally biased region" description="Polar residues" evidence="5">
    <location>
        <begin position="446"/>
        <end position="462"/>
    </location>
</feature>
<feature type="compositionally biased region" description="Low complexity" evidence="5">
    <location>
        <begin position="175"/>
        <end position="185"/>
    </location>
</feature>
<reference evidence="8" key="1">
    <citation type="submission" date="2016-10" db="EMBL/GenBank/DDBJ databases">
        <authorList>
            <person name="Jeantristanb JTB J.-T."/>
            <person name="Ricardo R."/>
        </authorList>
    </citation>
    <scope>NUCLEOTIDE SEQUENCE [LARGE SCALE GENOMIC DNA]</scope>
</reference>
<keyword evidence="3" id="KW-0862">Zinc</keyword>
<feature type="region of interest" description="Disordered" evidence="5">
    <location>
        <begin position="250"/>
        <end position="300"/>
    </location>
</feature>
<evidence type="ECO:0000259" key="6">
    <source>
        <dbReference type="PROSITE" id="PS50089"/>
    </source>
</evidence>
<dbReference type="PANTHER" id="PTHR15710">
    <property type="entry name" value="E3 UBIQUITIN-PROTEIN LIGASE PRAJA"/>
    <property type="match status" value="1"/>
</dbReference>
<feature type="compositionally biased region" description="Basic and acidic residues" evidence="5">
    <location>
        <begin position="195"/>
        <end position="209"/>
    </location>
</feature>
<feature type="compositionally biased region" description="Basic and acidic residues" evidence="5">
    <location>
        <begin position="223"/>
        <end position="233"/>
    </location>
</feature>
<feature type="compositionally biased region" description="Gly residues" evidence="5">
    <location>
        <begin position="284"/>
        <end position="298"/>
    </location>
</feature>
<dbReference type="InterPro" id="IPR001841">
    <property type="entry name" value="Znf_RING"/>
</dbReference>
<evidence type="ECO:0000256" key="5">
    <source>
        <dbReference type="SAM" id="MobiDB-lite"/>
    </source>
</evidence>
<protein>
    <submittedName>
        <fullName evidence="7">BZ3500_MvSof-1268-A1-R1_Chr7-1g09120 protein</fullName>
    </submittedName>
</protein>
<feature type="compositionally biased region" description="Acidic residues" evidence="5">
    <location>
        <begin position="510"/>
        <end position="523"/>
    </location>
</feature>
<dbReference type="Gene3D" id="3.30.40.10">
    <property type="entry name" value="Zinc/RING finger domain, C3HC4 (zinc finger)"/>
    <property type="match status" value="1"/>
</dbReference>
<dbReference type="GO" id="GO:0061630">
    <property type="term" value="F:ubiquitin protein ligase activity"/>
    <property type="evidence" value="ECO:0007669"/>
    <property type="project" value="TreeGrafter"/>
</dbReference>
<evidence type="ECO:0000256" key="4">
    <source>
        <dbReference type="PROSITE-ProRule" id="PRU00175"/>
    </source>
</evidence>
<dbReference type="SMART" id="SM00184">
    <property type="entry name" value="RING"/>
    <property type="match status" value="1"/>
</dbReference>
<gene>
    <name evidence="7" type="ORF">BZ3500_MVSOF-1268-A1-R1_CHR7-1G09120</name>
</gene>
<evidence type="ECO:0000256" key="2">
    <source>
        <dbReference type="ARBA" id="ARBA00022771"/>
    </source>
</evidence>
<organism evidence="7 8">
    <name type="scientific">Microbotryum saponariae</name>
    <dbReference type="NCBI Taxonomy" id="289078"/>
    <lineage>
        <taxon>Eukaryota</taxon>
        <taxon>Fungi</taxon>
        <taxon>Dikarya</taxon>
        <taxon>Basidiomycota</taxon>
        <taxon>Pucciniomycotina</taxon>
        <taxon>Microbotryomycetes</taxon>
        <taxon>Microbotryales</taxon>
        <taxon>Microbotryaceae</taxon>
        <taxon>Microbotryum</taxon>
    </lineage>
</organism>
<feature type="region of interest" description="Disordered" evidence="5">
    <location>
        <begin position="61"/>
        <end position="80"/>
    </location>
</feature>
<dbReference type="InterPro" id="IPR013083">
    <property type="entry name" value="Znf_RING/FYVE/PHD"/>
</dbReference>
<evidence type="ECO:0000313" key="8">
    <source>
        <dbReference type="Proteomes" id="UP000249723"/>
    </source>
</evidence>
<dbReference type="Pfam" id="PF13639">
    <property type="entry name" value="zf-RING_2"/>
    <property type="match status" value="1"/>
</dbReference>
<accession>A0A2X0L0R3</accession>
<dbReference type="Proteomes" id="UP000249723">
    <property type="component" value="Unassembled WGS sequence"/>
</dbReference>
<dbReference type="GO" id="GO:0008270">
    <property type="term" value="F:zinc ion binding"/>
    <property type="evidence" value="ECO:0007669"/>
    <property type="project" value="UniProtKB-KW"/>
</dbReference>
<proteinExistence type="predicted"/>
<dbReference type="GO" id="GO:0005737">
    <property type="term" value="C:cytoplasm"/>
    <property type="evidence" value="ECO:0007669"/>
    <property type="project" value="TreeGrafter"/>
</dbReference>
<evidence type="ECO:0000313" key="7">
    <source>
        <dbReference type="EMBL" id="SDA02839.1"/>
    </source>
</evidence>
<dbReference type="EMBL" id="FMWP01000127">
    <property type="protein sequence ID" value="SDA02839.1"/>
    <property type="molecule type" value="Genomic_DNA"/>
</dbReference>
<feature type="region of interest" description="Disordered" evidence="5">
    <location>
        <begin position="443"/>
        <end position="523"/>
    </location>
</feature>
<sequence length="523" mass="53998">MSSNNESRWWCHACGQEQPIIRAPEPTCSVCRDSFVEEVSSSLHHTSTIQISRLIRCSSLPQVEEDSNDDPRDFGYPEAPGMDVNDGPFGFFAAAAAAAGQGGAGGATGAGGVPALRIITQGPDGQARVIQFGGPGAAGNAQGGNAPGGGLMGLLRAFGAAVGAAQGRPNPEPAQPAGAGAQAHDGGAGAAGRAAEQRRRREQEAHDLGDPDDDDLPYGGQRHGGDAQRPRAEGDEIPLRNLAAFLGEAFGAPPVDPADDPRNNPFTEGGHNDDDENNNDNTQGGNGAAQQGRGGVPGEGSPFDYFIQLLNAFGGGAAVPLASNPRDYAWGEESFQNLLNDLMAHASGRVGPQPASKEMIDELPRVAVSQAMIDDPTSHFQDCTICQDPATVGDRFLVLQCKHAFHDECLVPWLEQSGTCPTCRFQLVPQPVNGVLPAAAADGAATGNQARTTATASALNSRTEAEASGSGSGGSNASDGEDTSGLPGSWPDVERSRSASRAAGRARAAEEEERESLPIDDLD</sequence>
<feature type="region of interest" description="Disordered" evidence="5">
    <location>
        <begin position="164"/>
        <end position="233"/>
    </location>
</feature>
<dbReference type="GO" id="GO:0016567">
    <property type="term" value="P:protein ubiquitination"/>
    <property type="evidence" value="ECO:0007669"/>
    <property type="project" value="TreeGrafter"/>
</dbReference>
<evidence type="ECO:0000256" key="1">
    <source>
        <dbReference type="ARBA" id="ARBA00022723"/>
    </source>
</evidence>
<dbReference type="OrthoDB" id="8062037at2759"/>
<dbReference type="SUPFAM" id="SSF57850">
    <property type="entry name" value="RING/U-box"/>
    <property type="match status" value="1"/>
</dbReference>
<feature type="domain" description="RING-type" evidence="6">
    <location>
        <begin position="383"/>
        <end position="424"/>
    </location>
</feature>
<keyword evidence="2 4" id="KW-0863">Zinc-finger</keyword>
<dbReference type="PANTHER" id="PTHR15710:SF243">
    <property type="entry name" value="E3 UBIQUITIN-PROTEIN LIGASE PRAJA-2 ISOFORM X1"/>
    <property type="match status" value="1"/>
</dbReference>
<keyword evidence="1" id="KW-0479">Metal-binding</keyword>
<keyword evidence="8" id="KW-1185">Reference proteome</keyword>
<dbReference type="PROSITE" id="PS50089">
    <property type="entry name" value="ZF_RING_2"/>
    <property type="match status" value="1"/>
</dbReference>